<reference evidence="3" key="1">
    <citation type="submission" date="2023-07" db="EMBL/GenBank/DDBJ databases">
        <authorList>
            <consortium name="AG Swart"/>
            <person name="Singh M."/>
            <person name="Singh A."/>
            <person name="Seah K."/>
            <person name="Emmerich C."/>
        </authorList>
    </citation>
    <scope>NUCLEOTIDE SEQUENCE</scope>
    <source>
        <strain evidence="3">DP1</strain>
    </source>
</reference>
<gene>
    <name evidence="3" type="ORF">ECRASSUSDP1_LOCUS28547</name>
</gene>
<accession>A0AAD1Y7N3</accession>
<name>A0AAD1Y7N3_EUPCR</name>
<protein>
    <submittedName>
        <fullName evidence="3">Uncharacterized protein</fullName>
    </submittedName>
</protein>
<keyword evidence="2" id="KW-0812">Transmembrane</keyword>
<feature type="transmembrane region" description="Helical" evidence="2">
    <location>
        <begin position="433"/>
        <end position="456"/>
    </location>
</feature>
<feature type="transmembrane region" description="Helical" evidence="2">
    <location>
        <begin position="518"/>
        <end position="538"/>
    </location>
</feature>
<feature type="transmembrane region" description="Helical" evidence="2">
    <location>
        <begin position="205"/>
        <end position="223"/>
    </location>
</feature>
<feature type="transmembrane region" description="Helical" evidence="2">
    <location>
        <begin position="544"/>
        <end position="568"/>
    </location>
</feature>
<keyword evidence="2" id="KW-1133">Transmembrane helix</keyword>
<feature type="transmembrane region" description="Helical" evidence="2">
    <location>
        <begin position="670"/>
        <end position="690"/>
    </location>
</feature>
<keyword evidence="2" id="KW-0472">Membrane</keyword>
<organism evidence="3 4">
    <name type="scientific">Euplotes crassus</name>
    <dbReference type="NCBI Taxonomy" id="5936"/>
    <lineage>
        <taxon>Eukaryota</taxon>
        <taxon>Sar</taxon>
        <taxon>Alveolata</taxon>
        <taxon>Ciliophora</taxon>
        <taxon>Intramacronucleata</taxon>
        <taxon>Spirotrichea</taxon>
        <taxon>Hypotrichia</taxon>
        <taxon>Euplotida</taxon>
        <taxon>Euplotidae</taxon>
        <taxon>Moneuplotes</taxon>
    </lineage>
</organism>
<dbReference type="Proteomes" id="UP001295684">
    <property type="component" value="Unassembled WGS sequence"/>
</dbReference>
<evidence type="ECO:0000256" key="2">
    <source>
        <dbReference type="SAM" id="Phobius"/>
    </source>
</evidence>
<comment type="caution">
    <text evidence="3">The sequence shown here is derived from an EMBL/GenBank/DDBJ whole genome shotgun (WGS) entry which is preliminary data.</text>
</comment>
<evidence type="ECO:0000313" key="3">
    <source>
        <dbReference type="EMBL" id="CAI2386921.1"/>
    </source>
</evidence>
<feature type="transmembrane region" description="Helical" evidence="2">
    <location>
        <begin position="174"/>
        <end position="193"/>
    </location>
</feature>
<feature type="region of interest" description="Disordered" evidence="1">
    <location>
        <begin position="1"/>
        <end position="23"/>
    </location>
</feature>
<dbReference type="EMBL" id="CAMPGE010029450">
    <property type="protein sequence ID" value="CAI2386921.1"/>
    <property type="molecule type" value="Genomic_DNA"/>
</dbReference>
<evidence type="ECO:0000256" key="1">
    <source>
        <dbReference type="SAM" id="MobiDB-lite"/>
    </source>
</evidence>
<feature type="transmembrane region" description="Helical" evidence="2">
    <location>
        <begin position="134"/>
        <end position="154"/>
    </location>
</feature>
<keyword evidence="4" id="KW-1185">Reference proteome</keyword>
<dbReference type="AlphaFoldDB" id="A0AAD1Y7N3"/>
<sequence>MSTDSFRNAKGDKEFFNQNNNCNEHFEENKDSWQIGDNNLAKRDPPMVLSNTESFNQQQKVGNRTFPEDLANATKRRTSMLKNNSQLSACILRSYKKESENKSKQVFKKLDVKQIAENKECNIEFSFLRAAKIMIYHLLFFSIGIFGALIIMLIEGYQFTRNLGFIGMNWRIVLPQYVVQILCVGFISIVACFPTKGLTYYEIGFLVYIVTARSFVIAVRYGFMSRARYKLYKSKTNFSWISQDLLLFGWLKMSPSSLREQVNATKHRIKILDEEWNFNFVESLPLDLHLKLCNLDYYLDEGFNEKDYKCKIKSAIKVHQMRKSKKSSFVGENLDMIHRVFKQSSADGNRQTDKFDFEKEFLSSIDEENTPSCNPSYKAQSVLREMLMLDSVHHGVPRYALCVVIIRILLQVVCQYFENNRSFVFHWYEYLITIWYLGTLLYIYKANLIFVIAGLVDFKRKLFLMKVLKSLISIDKDKNFILSSYFPTINLCCHKNLKSWMILREACLDVGKKYTYRIFLYCSVFLAFNLAFLGFLLMRVFGVFSYSLPIAVSVTGTYDVLFILCVLFKMLRTGAQVNACFDSHKGELIKIKKLLYEVKSDLNTYLRKDFSKCESRQLLSKMLRTCGDVYKNDRFVEKALDQIDMVIQDLEYQKETQPLKLLGFTASNELLTSVYTGLASLSFAIIQFFLSGL</sequence>
<proteinExistence type="predicted"/>
<evidence type="ECO:0000313" key="4">
    <source>
        <dbReference type="Proteomes" id="UP001295684"/>
    </source>
</evidence>